<dbReference type="STRING" id="546874.SAMN04488544_1473"/>
<dbReference type="EMBL" id="LT629799">
    <property type="protein sequence ID" value="SDU88724.1"/>
    <property type="molecule type" value="Genomic_DNA"/>
</dbReference>
<accession>A0A1H2M6H7</accession>
<dbReference type="OrthoDB" id="131575at85009"/>
<protein>
    <submittedName>
        <fullName evidence="1">Uncharacterized protein</fullName>
    </submittedName>
</protein>
<gene>
    <name evidence="1" type="ORF">SAMN04488544_1473</name>
</gene>
<reference evidence="2" key="1">
    <citation type="submission" date="2016-10" db="EMBL/GenBank/DDBJ databases">
        <authorList>
            <person name="Varghese N."/>
            <person name="Submissions S."/>
        </authorList>
    </citation>
    <scope>NUCLEOTIDE SEQUENCE [LARGE SCALE GENOMIC DNA]</scope>
    <source>
        <strain evidence="2">DSM 21743</strain>
    </source>
</reference>
<organism evidence="1 2">
    <name type="scientific">Microlunatus sagamiharensis</name>
    <dbReference type="NCBI Taxonomy" id="546874"/>
    <lineage>
        <taxon>Bacteria</taxon>
        <taxon>Bacillati</taxon>
        <taxon>Actinomycetota</taxon>
        <taxon>Actinomycetes</taxon>
        <taxon>Propionibacteriales</taxon>
        <taxon>Propionibacteriaceae</taxon>
        <taxon>Microlunatus</taxon>
    </lineage>
</organism>
<dbReference type="RefSeq" id="WP_091073878.1">
    <property type="nucleotide sequence ID" value="NZ_LT629799.1"/>
</dbReference>
<dbReference type="Proteomes" id="UP000198825">
    <property type="component" value="Chromosome I"/>
</dbReference>
<keyword evidence="2" id="KW-1185">Reference proteome</keyword>
<sequence length="88" mass="9777">MRAVLRGLVTGTTTPFEAEDWAMPWVAAWDPPEMDRARWRALTTLSGAGLLVAPDELLFGPDDFAAWLRDFEDGLELDGVLEDDAERA</sequence>
<proteinExistence type="predicted"/>
<evidence type="ECO:0000313" key="1">
    <source>
        <dbReference type="EMBL" id="SDU88724.1"/>
    </source>
</evidence>
<evidence type="ECO:0000313" key="2">
    <source>
        <dbReference type="Proteomes" id="UP000198825"/>
    </source>
</evidence>
<dbReference type="AlphaFoldDB" id="A0A1H2M6H7"/>
<name>A0A1H2M6H7_9ACTN</name>